<sequence length="439" mass="48855">MKIKLLLIGLITLLSKSSLFAQSYEQLPPGGKVNGQQAYILPKTAFVVEIPVATTTLSRKSAYVNYSDPQLKNLQKRYGLDPDKYKKLKTDASVVSTAIIDDSIKFNIAAVPDYEKIFYISSGSRWNKNQAVTFTYGTDGILTDAESSREDKTFDIVVKGISGLVSIVGSFFKGADGKDLDSMEDPKFKELDDALKNFSKLEMVNNYDVYKDMKATYEKQYQAAFAEIFYTEKKKIVTHKVTYTPKKDAALTTEKNTTSIPFFMLNSSAELVFSSALNGSIWGKDIKTENLAGKKPYNMVMTLMPEQQTAYFQARANTEKGIAFNIPQKIDLKISNTDNKTVLHEICKVAQFGTIGYINSKKKAKTTFSLDPVTGELKKLSLEGKAILVDQVGSAATLATDAINTMKGEGYDTKLEKEVKRLENEKKKRDLLKELGVAE</sequence>
<reference evidence="3" key="1">
    <citation type="journal article" date="2019" name="Int. J. Syst. Evol. Microbiol.">
        <title>The Global Catalogue of Microorganisms (GCM) 10K type strain sequencing project: providing services to taxonomists for standard genome sequencing and annotation.</title>
        <authorList>
            <consortium name="The Broad Institute Genomics Platform"/>
            <consortium name="The Broad Institute Genome Sequencing Center for Infectious Disease"/>
            <person name="Wu L."/>
            <person name="Ma J."/>
        </authorList>
    </citation>
    <scope>NUCLEOTIDE SEQUENCE [LARGE SCALE GENOMIC DNA]</scope>
    <source>
        <strain evidence="3">KCTC 23299</strain>
    </source>
</reference>
<feature type="chain" id="PRO_5046283169" evidence="1">
    <location>
        <begin position="22"/>
        <end position="439"/>
    </location>
</feature>
<keyword evidence="3" id="KW-1185">Reference proteome</keyword>
<accession>A0ABW6A409</accession>
<keyword evidence="1" id="KW-0732">Signal</keyword>
<dbReference type="Proteomes" id="UP001597511">
    <property type="component" value="Unassembled WGS sequence"/>
</dbReference>
<evidence type="ECO:0000313" key="3">
    <source>
        <dbReference type="Proteomes" id="UP001597511"/>
    </source>
</evidence>
<dbReference type="Pfam" id="PF16115">
    <property type="entry name" value="DUF4831"/>
    <property type="match status" value="1"/>
</dbReference>
<name>A0ABW6A409_9BACT</name>
<proteinExistence type="predicted"/>
<organism evidence="2 3">
    <name type="scientific">Terrimonas rubra</name>
    <dbReference type="NCBI Taxonomy" id="1035890"/>
    <lineage>
        <taxon>Bacteria</taxon>
        <taxon>Pseudomonadati</taxon>
        <taxon>Bacteroidota</taxon>
        <taxon>Chitinophagia</taxon>
        <taxon>Chitinophagales</taxon>
        <taxon>Chitinophagaceae</taxon>
        <taxon>Terrimonas</taxon>
    </lineage>
</organism>
<dbReference type="EMBL" id="JBHUOZ010000001">
    <property type="protein sequence ID" value="MFD2919008.1"/>
    <property type="molecule type" value="Genomic_DNA"/>
</dbReference>
<dbReference type="RefSeq" id="WP_386095758.1">
    <property type="nucleotide sequence ID" value="NZ_JBHUOZ010000001.1"/>
</dbReference>
<protein>
    <submittedName>
        <fullName evidence="2">DUF4831 family protein</fullName>
    </submittedName>
</protein>
<evidence type="ECO:0000313" key="2">
    <source>
        <dbReference type="EMBL" id="MFD2919008.1"/>
    </source>
</evidence>
<comment type="caution">
    <text evidence="2">The sequence shown here is derived from an EMBL/GenBank/DDBJ whole genome shotgun (WGS) entry which is preliminary data.</text>
</comment>
<dbReference type="InterPro" id="IPR032265">
    <property type="entry name" value="DUF4831"/>
</dbReference>
<gene>
    <name evidence="2" type="ORF">ACFS6H_04740</name>
</gene>
<feature type="signal peptide" evidence="1">
    <location>
        <begin position="1"/>
        <end position="21"/>
    </location>
</feature>
<evidence type="ECO:0000256" key="1">
    <source>
        <dbReference type="SAM" id="SignalP"/>
    </source>
</evidence>